<protein>
    <recommendedName>
        <fullName evidence="3">HTH domain-containing protein</fullName>
    </recommendedName>
</protein>
<evidence type="ECO:0008006" key="3">
    <source>
        <dbReference type="Google" id="ProtNLM"/>
    </source>
</evidence>
<keyword evidence="2" id="KW-1185">Reference proteome</keyword>
<sequence length="420" mass="48369">MHRIGVLTAFHSQAYIEKAVSEIENIEFIFLPYERPSQISELYQKYEYKVDGFLLSGIYTQSVLSQELQHVSVPSVYLDVSEGDFYQELFNIARTNGLNVSRTIIDFLTIENNYMGLKQILTKDERPYTYSNEFTDYLHEDVYERLIEFHVSLWEKGLVDLSITRMSNVVDELKSRGIHTLFLFPSEASIQDSIRTLIHQIQELKLLNNQTVVGHLSGKQDQTNQIRIEYIKQFEQKYGYSFLIHNKYPELEIITTYGELKQMTSDFTSCSLSIFLSEQLQEQMHVGWGTGKSLLQARLHAETASRQEQGSYVLTESDLIGPMQGMPTTVNRDFPAGDQLMNMSEQSGLTILQLQKIQAALKRVGSDVISSEELAFYLGVTIRSANRILKKLEEANLAEVSLKRQERLRGRPKKIYKIKV</sequence>
<reference evidence="1" key="1">
    <citation type="submission" date="2022-06" db="EMBL/GenBank/DDBJ databases">
        <title>Alkalicoccobacillus porphyridii sp. nov., isolated from a marine red alga, Porphyridium purpureum and reclassification of Shouchella plakortidis and Shouchella gibsonii as Alkalicoccobacillus plakortidis comb. nov. and Alkalicoccobacillus gibsonii comb. nov.</title>
        <authorList>
            <person name="Kim K.H."/>
            <person name="Lee J.K."/>
            <person name="Han D.M."/>
            <person name="Baek J.H."/>
            <person name="Jeon C.O."/>
        </authorList>
    </citation>
    <scope>NUCLEOTIDE SEQUENCE</scope>
    <source>
        <strain evidence="1">DSM 19153</strain>
    </source>
</reference>
<dbReference type="EMBL" id="JAMQJY010000003">
    <property type="protein sequence ID" value="MCM2677185.1"/>
    <property type="molecule type" value="Genomic_DNA"/>
</dbReference>
<gene>
    <name evidence="1" type="ORF">NDM98_18275</name>
</gene>
<proteinExistence type="predicted"/>
<comment type="caution">
    <text evidence="1">The sequence shown here is derived from an EMBL/GenBank/DDBJ whole genome shotgun (WGS) entry which is preliminary data.</text>
</comment>
<dbReference type="SUPFAM" id="SSF46785">
    <property type="entry name" value="Winged helix' DNA-binding domain"/>
    <property type="match status" value="1"/>
</dbReference>
<accession>A0ABT0XN79</accession>
<organism evidence="1 2">
    <name type="scientific">Alkalicoccobacillus plakortidis</name>
    <dbReference type="NCBI Taxonomy" id="444060"/>
    <lineage>
        <taxon>Bacteria</taxon>
        <taxon>Bacillati</taxon>
        <taxon>Bacillota</taxon>
        <taxon>Bacilli</taxon>
        <taxon>Bacillales</taxon>
        <taxon>Bacillaceae</taxon>
        <taxon>Alkalicoccobacillus</taxon>
    </lineage>
</organism>
<dbReference type="RefSeq" id="WP_251610708.1">
    <property type="nucleotide sequence ID" value="NZ_JAMQJY010000003.1"/>
</dbReference>
<evidence type="ECO:0000313" key="2">
    <source>
        <dbReference type="Proteomes" id="UP001203665"/>
    </source>
</evidence>
<evidence type="ECO:0000313" key="1">
    <source>
        <dbReference type="EMBL" id="MCM2677185.1"/>
    </source>
</evidence>
<dbReference type="InterPro" id="IPR036390">
    <property type="entry name" value="WH_DNA-bd_sf"/>
</dbReference>
<name>A0ABT0XN79_9BACI</name>
<dbReference type="Proteomes" id="UP001203665">
    <property type="component" value="Unassembled WGS sequence"/>
</dbReference>